<evidence type="ECO:0000256" key="1">
    <source>
        <dbReference type="SAM" id="MobiDB-lite"/>
    </source>
</evidence>
<organism evidence="2">
    <name type="scientific">Cladocopium goreaui</name>
    <dbReference type="NCBI Taxonomy" id="2562237"/>
    <lineage>
        <taxon>Eukaryota</taxon>
        <taxon>Sar</taxon>
        <taxon>Alveolata</taxon>
        <taxon>Dinophyceae</taxon>
        <taxon>Suessiales</taxon>
        <taxon>Symbiodiniaceae</taxon>
        <taxon>Cladocopium</taxon>
    </lineage>
</organism>
<protein>
    <submittedName>
        <fullName evidence="2">Uncharacterized protein</fullName>
    </submittedName>
</protein>
<dbReference type="AlphaFoldDB" id="A0A9P1GR58"/>
<sequence>MGKLKDLLASYTQLVRGAQYLYSLLEVGGILVGLGAQIQMAKLVSTDSESRVLKSEPGASGFFMTQWICGKRIYASEIQPGRESMQRKMPRTIKRKDARSDV</sequence>
<proteinExistence type="predicted"/>
<accession>A0A9P1GR58</accession>
<name>A0A9P1GR58_9DINO</name>
<evidence type="ECO:0000313" key="3">
    <source>
        <dbReference type="EMBL" id="CAL1172919.1"/>
    </source>
</evidence>
<gene>
    <name evidence="2" type="ORF">C1SCF055_LOCUS44039</name>
</gene>
<dbReference type="EMBL" id="CAMXCT030006756">
    <property type="protein sequence ID" value="CAL4806856.1"/>
    <property type="molecule type" value="Genomic_DNA"/>
</dbReference>
<feature type="region of interest" description="Disordered" evidence="1">
    <location>
        <begin position="80"/>
        <end position="102"/>
    </location>
</feature>
<reference evidence="3" key="2">
    <citation type="submission" date="2024-04" db="EMBL/GenBank/DDBJ databases">
        <authorList>
            <person name="Chen Y."/>
            <person name="Shah S."/>
            <person name="Dougan E. K."/>
            <person name="Thang M."/>
            <person name="Chan C."/>
        </authorList>
    </citation>
    <scope>NUCLEOTIDE SEQUENCE [LARGE SCALE GENOMIC DNA]</scope>
</reference>
<dbReference type="Proteomes" id="UP001152797">
    <property type="component" value="Unassembled WGS sequence"/>
</dbReference>
<feature type="compositionally biased region" description="Basic residues" evidence="1">
    <location>
        <begin position="88"/>
        <end position="102"/>
    </location>
</feature>
<dbReference type="EMBL" id="CAMXCT020006756">
    <property type="protein sequence ID" value="CAL1172919.1"/>
    <property type="molecule type" value="Genomic_DNA"/>
</dbReference>
<keyword evidence="4" id="KW-1185">Reference proteome</keyword>
<evidence type="ECO:0000313" key="4">
    <source>
        <dbReference type="Proteomes" id="UP001152797"/>
    </source>
</evidence>
<evidence type="ECO:0000313" key="2">
    <source>
        <dbReference type="EMBL" id="CAI4019544.1"/>
    </source>
</evidence>
<reference evidence="2" key="1">
    <citation type="submission" date="2022-10" db="EMBL/GenBank/DDBJ databases">
        <authorList>
            <person name="Chen Y."/>
            <person name="Dougan E. K."/>
            <person name="Chan C."/>
            <person name="Rhodes N."/>
            <person name="Thang M."/>
        </authorList>
    </citation>
    <scope>NUCLEOTIDE SEQUENCE</scope>
</reference>
<dbReference type="EMBL" id="CAMXCT010006756">
    <property type="protein sequence ID" value="CAI4019544.1"/>
    <property type="molecule type" value="Genomic_DNA"/>
</dbReference>
<comment type="caution">
    <text evidence="2">The sequence shown here is derived from an EMBL/GenBank/DDBJ whole genome shotgun (WGS) entry which is preliminary data.</text>
</comment>